<accession>A0A2T2ZWF8</accession>
<dbReference type="InParanoid" id="A0A2T2ZWF8"/>
<keyword evidence="3" id="KW-1185">Reference proteome</keyword>
<organism evidence="2 3">
    <name type="scientific">Coniella lustricola</name>
    <dbReference type="NCBI Taxonomy" id="2025994"/>
    <lineage>
        <taxon>Eukaryota</taxon>
        <taxon>Fungi</taxon>
        <taxon>Dikarya</taxon>
        <taxon>Ascomycota</taxon>
        <taxon>Pezizomycotina</taxon>
        <taxon>Sordariomycetes</taxon>
        <taxon>Sordariomycetidae</taxon>
        <taxon>Diaporthales</taxon>
        <taxon>Schizoparmaceae</taxon>
        <taxon>Coniella</taxon>
    </lineage>
</organism>
<feature type="signal peptide" evidence="1">
    <location>
        <begin position="1"/>
        <end position="19"/>
    </location>
</feature>
<evidence type="ECO:0000313" key="3">
    <source>
        <dbReference type="Proteomes" id="UP000241462"/>
    </source>
</evidence>
<dbReference type="Proteomes" id="UP000241462">
    <property type="component" value="Unassembled WGS sequence"/>
</dbReference>
<name>A0A2T2ZWF8_9PEZI</name>
<evidence type="ECO:0000256" key="1">
    <source>
        <dbReference type="SAM" id="SignalP"/>
    </source>
</evidence>
<feature type="chain" id="PRO_5015742060" description="Secreted protein" evidence="1">
    <location>
        <begin position="20"/>
        <end position="190"/>
    </location>
</feature>
<dbReference type="EMBL" id="KZ678609">
    <property type="protein sequence ID" value="PSR78397.1"/>
    <property type="molecule type" value="Genomic_DNA"/>
</dbReference>
<dbReference type="AlphaFoldDB" id="A0A2T2ZWF8"/>
<reference evidence="2 3" key="1">
    <citation type="journal article" date="2018" name="Mycol. Prog.">
        <title>Coniella lustricola, a new species from submerged detritus.</title>
        <authorList>
            <person name="Raudabaugh D.B."/>
            <person name="Iturriaga T."/>
            <person name="Carver A."/>
            <person name="Mondo S."/>
            <person name="Pangilinan J."/>
            <person name="Lipzen A."/>
            <person name="He G."/>
            <person name="Amirebrahimi M."/>
            <person name="Grigoriev I.V."/>
            <person name="Miller A.N."/>
        </authorList>
    </citation>
    <scope>NUCLEOTIDE SEQUENCE [LARGE SCALE GENOMIC DNA]</scope>
    <source>
        <strain evidence="2 3">B22-T-1</strain>
    </source>
</reference>
<keyword evidence="1" id="KW-0732">Signal</keyword>
<evidence type="ECO:0008006" key="4">
    <source>
        <dbReference type="Google" id="ProtNLM"/>
    </source>
</evidence>
<evidence type="ECO:0000313" key="2">
    <source>
        <dbReference type="EMBL" id="PSR78397.1"/>
    </source>
</evidence>
<gene>
    <name evidence="2" type="ORF">BD289DRAFT_444005</name>
</gene>
<sequence length="190" mass="21035">MTDWLAAFVSTRFLDHCASLCACCVFSATANHSEPASGADGFCLFPSSFHHRCQISHLLLTLPEVWRGSNADRSSGTGRPYPPPRTLAVTFLPCAARSAYRLCWEPISFGQIAINNSAAPKDLFCLSARPGDEFPFLRDFALSHHQLCTRKARIKHAPPTANRADAHIRRCQGIPRPARSARLPKHHRFG</sequence>
<proteinExistence type="predicted"/>
<protein>
    <recommendedName>
        <fullName evidence="4">Secreted protein</fullName>
    </recommendedName>
</protein>